<organism evidence="2 3">
    <name type="scientific">Papaver somniferum</name>
    <name type="common">Opium poppy</name>
    <dbReference type="NCBI Taxonomy" id="3469"/>
    <lineage>
        <taxon>Eukaryota</taxon>
        <taxon>Viridiplantae</taxon>
        <taxon>Streptophyta</taxon>
        <taxon>Embryophyta</taxon>
        <taxon>Tracheophyta</taxon>
        <taxon>Spermatophyta</taxon>
        <taxon>Magnoliopsida</taxon>
        <taxon>Ranunculales</taxon>
        <taxon>Papaveraceae</taxon>
        <taxon>Papaveroideae</taxon>
        <taxon>Papaver</taxon>
    </lineage>
</organism>
<dbReference type="EMBL" id="CM010718">
    <property type="protein sequence ID" value="RZC58365.1"/>
    <property type="molecule type" value="Genomic_DNA"/>
</dbReference>
<accession>A0A4Y7JFE6</accession>
<dbReference type="PANTHER" id="PTHR47262">
    <property type="entry name" value="OS02G0132600 PROTEIN"/>
    <property type="match status" value="1"/>
</dbReference>
<dbReference type="Gramene" id="RZC58365">
    <property type="protein sequence ID" value="RZC58365"/>
    <property type="gene ID" value="C5167_005660"/>
</dbReference>
<evidence type="ECO:0000313" key="3">
    <source>
        <dbReference type="Proteomes" id="UP000316621"/>
    </source>
</evidence>
<name>A0A4Y7JFE6_PAPSO</name>
<dbReference type="PANTHER" id="PTHR47262:SF1">
    <property type="entry name" value="OS02G0132600 PROTEIN"/>
    <property type="match status" value="1"/>
</dbReference>
<reference evidence="2 3" key="1">
    <citation type="journal article" date="2018" name="Science">
        <title>The opium poppy genome and morphinan production.</title>
        <authorList>
            <person name="Guo L."/>
            <person name="Winzer T."/>
            <person name="Yang X."/>
            <person name="Li Y."/>
            <person name="Ning Z."/>
            <person name="He Z."/>
            <person name="Teodor R."/>
            <person name="Lu Y."/>
            <person name="Bowser T.A."/>
            <person name="Graham I.A."/>
            <person name="Ye K."/>
        </authorList>
    </citation>
    <scope>NUCLEOTIDE SEQUENCE [LARGE SCALE GENOMIC DNA]</scope>
    <source>
        <strain evidence="3">cv. HN1</strain>
        <tissue evidence="2">Leaves</tissue>
    </source>
</reference>
<sequence length="296" mass="32823">MNHRFAETVALFGDKLGADDALGIFGKTGRDTGSKENYALIKVFINSIKKSFDEDECLQNIHEADQIFKAMKENGGQIKETTYGPLLRYIVEKGMVEEFKSFSKVITEANPGASYRVGYYEMLLWIKVGNEHKIQELCDSVGVDNVGGELTESYLLALCESDRYVKELVKLLSVIDVTKVSSQDYLSNIFKSLGKHELKIFAEKFILALKASGTSEEKLSHLLYSYTSSIPALAVDDAISECEKLHEKFHVSPLSLSCGEHFNKELQTMLSKASEASAKTHKAGDSVCTPHSASPR</sequence>
<feature type="region of interest" description="Disordered" evidence="1">
    <location>
        <begin position="273"/>
        <end position="296"/>
    </location>
</feature>
<evidence type="ECO:0000313" key="2">
    <source>
        <dbReference type="EMBL" id="RZC58365.1"/>
    </source>
</evidence>
<dbReference type="AlphaFoldDB" id="A0A4Y7JFE6"/>
<dbReference type="Proteomes" id="UP000316621">
    <property type="component" value="Chromosome 4"/>
</dbReference>
<proteinExistence type="predicted"/>
<protein>
    <recommendedName>
        <fullName evidence="4">Pentacotripeptide-repeat region of PRORP domain-containing protein</fullName>
    </recommendedName>
</protein>
<evidence type="ECO:0000256" key="1">
    <source>
        <dbReference type="SAM" id="MobiDB-lite"/>
    </source>
</evidence>
<gene>
    <name evidence="2" type="ORF">C5167_005660</name>
</gene>
<evidence type="ECO:0008006" key="4">
    <source>
        <dbReference type="Google" id="ProtNLM"/>
    </source>
</evidence>
<keyword evidence="3" id="KW-1185">Reference proteome</keyword>